<evidence type="ECO:0000256" key="3">
    <source>
        <dbReference type="ARBA" id="ARBA00023125"/>
    </source>
</evidence>
<dbReference type="PANTHER" id="PTHR37534:SF46">
    <property type="entry name" value="ZN(II)2CYS6 TRANSCRIPTION FACTOR (EUROFUNG)"/>
    <property type="match status" value="1"/>
</dbReference>
<evidence type="ECO:0000259" key="7">
    <source>
        <dbReference type="PROSITE" id="PS50048"/>
    </source>
</evidence>
<protein>
    <recommendedName>
        <fullName evidence="7">Zn(2)-C6 fungal-type domain-containing protein</fullName>
    </recommendedName>
</protein>
<proteinExistence type="predicted"/>
<feature type="compositionally biased region" description="Basic and acidic residues" evidence="6">
    <location>
        <begin position="56"/>
        <end position="65"/>
    </location>
</feature>
<feature type="region of interest" description="Disordered" evidence="6">
    <location>
        <begin position="56"/>
        <end position="83"/>
    </location>
</feature>
<sequence>MTTRVEQSSGSGRRLRTRTGCLTCRDRRKKCDERWPICSGCDRNLLRCCWRHRARSPDSGRRQHVSDSSSRQVSREPRPRLPEQQHKLVVASTTNWTAKRPELLPLTLVTAQTPGLRTALDHSLFAYSIDKLLPLMARPYVHPDYERFSSHLTVALHEPIVMDVLLASAAIHLSAGQSDKQVQALKYYSSAVRMLRQKIDHSEIDGTEDWLVLVAVIFCLFERWNTFSHLQASSHLLGAFQILKLRLANGKDDRRDDDLIFDRCLAESVIYHLSILPLFEGAQLTESVEGWQQLTQPLNKRAFPDLPQWANSPLLGGRPSLFRLIFDISRLRHGSHTKEDIRLLTWRLSDEDNLIRTRALTAWNHDSKDVCYRELRLFSTAAKVLLLKLTQPDLSAQHSSIQSLVDEALGQLTSWTTAGRFDQYFCWPLLVIGCAVTQPEHIEVIQRKLVEIWRCSRCGDAWRVRTVLEHAWARNREVVTEGGLDEAETTDDPSFSAFDVLLAQEGVFSLSFL</sequence>
<evidence type="ECO:0000313" key="8">
    <source>
        <dbReference type="EMBL" id="KIW41093.1"/>
    </source>
</evidence>
<dbReference type="Proteomes" id="UP000053342">
    <property type="component" value="Unassembled WGS sequence"/>
</dbReference>
<dbReference type="InterPro" id="IPR001138">
    <property type="entry name" value="Zn2Cys6_DnaBD"/>
</dbReference>
<dbReference type="STRING" id="215243.A0A0D2DDH9"/>
<dbReference type="PANTHER" id="PTHR37534">
    <property type="entry name" value="TRANSCRIPTIONAL ACTIVATOR PROTEIN UGA3"/>
    <property type="match status" value="1"/>
</dbReference>
<dbReference type="EMBL" id="KN847337">
    <property type="protein sequence ID" value="KIW41093.1"/>
    <property type="molecule type" value="Genomic_DNA"/>
</dbReference>
<reference evidence="8 9" key="1">
    <citation type="submission" date="2015-01" db="EMBL/GenBank/DDBJ databases">
        <title>The Genome Sequence of Exophiala oligosperma CBS72588.</title>
        <authorList>
            <consortium name="The Broad Institute Genomics Platform"/>
            <person name="Cuomo C."/>
            <person name="de Hoog S."/>
            <person name="Gorbushina A."/>
            <person name="Stielow B."/>
            <person name="Teixiera M."/>
            <person name="Abouelleil A."/>
            <person name="Chapman S.B."/>
            <person name="Priest M."/>
            <person name="Young S.K."/>
            <person name="Wortman J."/>
            <person name="Nusbaum C."/>
            <person name="Birren B."/>
        </authorList>
    </citation>
    <scope>NUCLEOTIDE SEQUENCE [LARGE SCALE GENOMIC DNA]</scope>
    <source>
        <strain evidence="8 9">CBS 72588</strain>
    </source>
</reference>
<name>A0A0D2DDH9_9EURO</name>
<dbReference type="GO" id="GO:0005634">
    <property type="term" value="C:nucleus"/>
    <property type="evidence" value="ECO:0007669"/>
    <property type="project" value="UniProtKB-SubCell"/>
</dbReference>
<dbReference type="GeneID" id="27358757"/>
<dbReference type="SUPFAM" id="SSF57701">
    <property type="entry name" value="Zn2/Cys6 DNA-binding domain"/>
    <property type="match status" value="1"/>
</dbReference>
<feature type="domain" description="Zn(2)-C6 fungal-type" evidence="7">
    <location>
        <begin position="20"/>
        <end position="50"/>
    </location>
</feature>
<dbReference type="Gene3D" id="4.10.240.10">
    <property type="entry name" value="Zn(2)-C6 fungal-type DNA-binding domain"/>
    <property type="match status" value="1"/>
</dbReference>
<keyword evidence="4" id="KW-0804">Transcription</keyword>
<comment type="subcellular location">
    <subcellularLocation>
        <location evidence="1">Nucleus</location>
    </subcellularLocation>
</comment>
<dbReference type="VEuPathDB" id="FungiDB:PV06_06683"/>
<dbReference type="HOGENOM" id="CLU_023417_0_0_1"/>
<dbReference type="AlphaFoldDB" id="A0A0D2DDH9"/>
<dbReference type="CDD" id="cd00067">
    <property type="entry name" value="GAL4"/>
    <property type="match status" value="1"/>
</dbReference>
<keyword evidence="9" id="KW-1185">Reference proteome</keyword>
<evidence type="ECO:0000256" key="1">
    <source>
        <dbReference type="ARBA" id="ARBA00004123"/>
    </source>
</evidence>
<feature type="compositionally biased region" description="Basic and acidic residues" evidence="6">
    <location>
        <begin position="73"/>
        <end position="83"/>
    </location>
</feature>
<evidence type="ECO:0000313" key="9">
    <source>
        <dbReference type="Proteomes" id="UP000053342"/>
    </source>
</evidence>
<dbReference type="GO" id="GO:0000981">
    <property type="term" value="F:DNA-binding transcription factor activity, RNA polymerase II-specific"/>
    <property type="evidence" value="ECO:0007669"/>
    <property type="project" value="InterPro"/>
</dbReference>
<keyword evidence="3" id="KW-0238">DNA-binding</keyword>
<dbReference type="PROSITE" id="PS00463">
    <property type="entry name" value="ZN2_CY6_FUNGAL_1"/>
    <property type="match status" value="1"/>
</dbReference>
<dbReference type="OrthoDB" id="1919336at2759"/>
<dbReference type="SMART" id="SM00066">
    <property type="entry name" value="GAL4"/>
    <property type="match status" value="1"/>
</dbReference>
<dbReference type="GO" id="GO:0003677">
    <property type="term" value="F:DNA binding"/>
    <property type="evidence" value="ECO:0007669"/>
    <property type="project" value="UniProtKB-KW"/>
</dbReference>
<evidence type="ECO:0000256" key="6">
    <source>
        <dbReference type="SAM" id="MobiDB-lite"/>
    </source>
</evidence>
<keyword evidence="5" id="KW-0539">Nucleus</keyword>
<accession>A0A0D2DDH9</accession>
<gene>
    <name evidence="8" type="ORF">PV06_06683</name>
</gene>
<dbReference type="PROSITE" id="PS50048">
    <property type="entry name" value="ZN2_CY6_FUNGAL_2"/>
    <property type="match status" value="1"/>
</dbReference>
<keyword evidence="2" id="KW-0805">Transcription regulation</keyword>
<dbReference type="InterPro" id="IPR021858">
    <property type="entry name" value="Fun_TF"/>
</dbReference>
<evidence type="ECO:0000256" key="5">
    <source>
        <dbReference type="ARBA" id="ARBA00023242"/>
    </source>
</evidence>
<dbReference type="RefSeq" id="XP_016261309.1">
    <property type="nucleotide sequence ID" value="XM_016407829.1"/>
</dbReference>
<organism evidence="8 9">
    <name type="scientific">Exophiala oligosperma</name>
    <dbReference type="NCBI Taxonomy" id="215243"/>
    <lineage>
        <taxon>Eukaryota</taxon>
        <taxon>Fungi</taxon>
        <taxon>Dikarya</taxon>
        <taxon>Ascomycota</taxon>
        <taxon>Pezizomycotina</taxon>
        <taxon>Eurotiomycetes</taxon>
        <taxon>Chaetothyriomycetidae</taxon>
        <taxon>Chaetothyriales</taxon>
        <taxon>Herpotrichiellaceae</taxon>
        <taxon>Exophiala</taxon>
    </lineage>
</organism>
<dbReference type="Pfam" id="PF11951">
    <property type="entry name" value="Fungal_trans_2"/>
    <property type="match status" value="1"/>
</dbReference>
<dbReference type="InterPro" id="IPR036864">
    <property type="entry name" value="Zn2-C6_fun-type_DNA-bd_sf"/>
</dbReference>
<evidence type="ECO:0000256" key="4">
    <source>
        <dbReference type="ARBA" id="ARBA00023163"/>
    </source>
</evidence>
<evidence type="ECO:0000256" key="2">
    <source>
        <dbReference type="ARBA" id="ARBA00023015"/>
    </source>
</evidence>
<dbReference type="GO" id="GO:0008270">
    <property type="term" value="F:zinc ion binding"/>
    <property type="evidence" value="ECO:0007669"/>
    <property type="project" value="InterPro"/>
</dbReference>